<gene>
    <name evidence="3" type="ORF">SOCG_04363</name>
</gene>
<dbReference type="InterPro" id="IPR019431">
    <property type="entry name" value="DUF2417"/>
</dbReference>
<dbReference type="InterPro" id="IPR000073">
    <property type="entry name" value="AB_hydrolase_1"/>
</dbReference>
<dbReference type="EMBL" id="KE503208">
    <property type="protein sequence ID" value="EPX70593.1"/>
    <property type="molecule type" value="Genomic_DNA"/>
</dbReference>
<evidence type="ECO:0000259" key="2">
    <source>
        <dbReference type="Pfam" id="PF12697"/>
    </source>
</evidence>
<feature type="transmembrane region" description="Helical" evidence="1">
    <location>
        <begin position="85"/>
        <end position="107"/>
    </location>
</feature>
<name>S9PSZ5_SCHOY</name>
<dbReference type="FunFam" id="3.40.50.1820:FF:000322">
    <property type="entry name" value="Integral membrane protein"/>
    <property type="match status" value="1"/>
</dbReference>
<sequence length="540" mass="60360">MDANPNDPAPRSAEGLNERSALLPRFLGSHQGAIPQYSNSYALTPLFYWIRSTSLSLLIFTLVVHFLLLINIFISIPILSHLSTGFTPIGFTALSALLLAMQLTFVYSPNAPERITQRINAFLLVVDVLLVVLSPILRHREGWRGIFFVFWAFLMSLWIVFSDEMLLRQYKEEHPEYASGSYEHSTWSPTTWPWRRFGNLTISMIFSIILTVLTIHTVLTLALRAYDGNLTAPGKLYTVTDSKAKIHLECFGSTTSPNRSTVLIEGGEVSVHPFKEWILNLHHTAGGSGELDWDPSVVNEKVGFNYIPPDTRVCVWDRPGMGWSDNIGSPSSIGMVEDLLGEALVQADVHGPYILVGHGIGGVYSNVFAARHLGEVKGMLLIDSGSVQSLQRSGSFSTRFLLFIRGWLSPLGINRLFGTIFLGRDRKDRVYGFYSWTSDRWVKAKLEESITGPTFSKSELRSAQAVLPKKLPVSIITSGNSLKNVKNWSEEQRELSKLTDNTVWDIVNDAPHEVWKTSEGAKIILKRAAELFSGRLFDGN</sequence>
<keyword evidence="4" id="KW-1185">Reference proteome</keyword>
<dbReference type="AlphaFoldDB" id="S9PSZ5"/>
<dbReference type="Pfam" id="PF12697">
    <property type="entry name" value="Abhydrolase_6"/>
    <property type="match status" value="1"/>
</dbReference>
<evidence type="ECO:0000256" key="1">
    <source>
        <dbReference type="SAM" id="Phobius"/>
    </source>
</evidence>
<dbReference type="VEuPathDB" id="FungiDB:SOCG_04363"/>
<keyword evidence="1" id="KW-0812">Transmembrane</keyword>
<keyword evidence="3" id="KW-0378">Hydrolase</keyword>
<feature type="transmembrane region" description="Helical" evidence="1">
    <location>
        <begin position="143"/>
        <end position="161"/>
    </location>
</feature>
<evidence type="ECO:0000313" key="4">
    <source>
        <dbReference type="Proteomes" id="UP000016088"/>
    </source>
</evidence>
<dbReference type="GeneID" id="25033327"/>
<accession>S9PSZ5</accession>
<dbReference type="InterPro" id="IPR029058">
    <property type="entry name" value="AB_hydrolase_fold"/>
</dbReference>
<reference evidence="3 4" key="1">
    <citation type="journal article" date="2011" name="Science">
        <title>Comparative functional genomics of the fission yeasts.</title>
        <authorList>
            <person name="Rhind N."/>
            <person name="Chen Z."/>
            <person name="Yassour M."/>
            <person name="Thompson D.A."/>
            <person name="Haas B.J."/>
            <person name="Habib N."/>
            <person name="Wapinski I."/>
            <person name="Roy S."/>
            <person name="Lin M.F."/>
            <person name="Heiman D.I."/>
            <person name="Young S.K."/>
            <person name="Furuya K."/>
            <person name="Guo Y."/>
            <person name="Pidoux A."/>
            <person name="Chen H.M."/>
            <person name="Robbertse B."/>
            <person name="Goldberg J.M."/>
            <person name="Aoki K."/>
            <person name="Bayne E.H."/>
            <person name="Berlin A.M."/>
            <person name="Desjardins C.A."/>
            <person name="Dobbs E."/>
            <person name="Dukaj L."/>
            <person name="Fan L."/>
            <person name="FitzGerald M.G."/>
            <person name="French C."/>
            <person name="Gujja S."/>
            <person name="Hansen K."/>
            <person name="Keifenheim D."/>
            <person name="Levin J.Z."/>
            <person name="Mosher R.A."/>
            <person name="Mueller C.A."/>
            <person name="Pfiffner J."/>
            <person name="Priest M."/>
            <person name="Russ C."/>
            <person name="Smialowska A."/>
            <person name="Swoboda P."/>
            <person name="Sykes S.M."/>
            <person name="Vaughn M."/>
            <person name="Vengrova S."/>
            <person name="Yoder R."/>
            <person name="Zeng Q."/>
            <person name="Allshire R."/>
            <person name="Baulcombe D."/>
            <person name="Birren B.W."/>
            <person name="Brown W."/>
            <person name="Ekwall K."/>
            <person name="Kellis M."/>
            <person name="Leatherwood J."/>
            <person name="Levin H."/>
            <person name="Margalit H."/>
            <person name="Martienssen R."/>
            <person name="Nieduszynski C.A."/>
            <person name="Spatafora J.W."/>
            <person name="Friedman N."/>
            <person name="Dalgaard J.Z."/>
            <person name="Baumann P."/>
            <person name="Niki H."/>
            <person name="Regev A."/>
            <person name="Nusbaum C."/>
        </authorList>
    </citation>
    <scope>NUCLEOTIDE SEQUENCE [LARGE SCALE GENOMIC DNA]</scope>
    <source>
        <strain evidence="4">yFS286</strain>
    </source>
</reference>
<keyword evidence="1" id="KW-0472">Membrane</keyword>
<protein>
    <submittedName>
        <fullName evidence="3">Hydrolase</fullName>
    </submittedName>
</protein>
<dbReference type="Proteomes" id="UP000016088">
    <property type="component" value="Unassembled WGS sequence"/>
</dbReference>
<feature type="transmembrane region" description="Helical" evidence="1">
    <location>
        <begin position="57"/>
        <end position="79"/>
    </location>
</feature>
<evidence type="ECO:0000313" key="3">
    <source>
        <dbReference type="EMBL" id="EPX70593.1"/>
    </source>
</evidence>
<dbReference type="SUPFAM" id="SSF53474">
    <property type="entry name" value="alpha/beta-Hydrolases"/>
    <property type="match status" value="1"/>
</dbReference>
<dbReference type="OrthoDB" id="164921at2759"/>
<dbReference type="Gene3D" id="3.40.50.1820">
    <property type="entry name" value="alpha/beta hydrolase"/>
    <property type="match status" value="1"/>
</dbReference>
<organism evidence="3 4">
    <name type="scientific">Schizosaccharomyces octosporus (strain yFS286)</name>
    <name type="common">Fission yeast</name>
    <name type="synonym">Octosporomyces octosporus</name>
    <dbReference type="NCBI Taxonomy" id="483514"/>
    <lineage>
        <taxon>Eukaryota</taxon>
        <taxon>Fungi</taxon>
        <taxon>Dikarya</taxon>
        <taxon>Ascomycota</taxon>
        <taxon>Taphrinomycotina</taxon>
        <taxon>Schizosaccharomycetes</taxon>
        <taxon>Schizosaccharomycetales</taxon>
        <taxon>Schizosaccharomycetaceae</taxon>
        <taxon>Schizosaccharomyces</taxon>
    </lineage>
</organism>
<dbReference type="GO" id="GO:0016787">
    <property type="term" value="F:hydrolase activity"/>
    <property type="evidence" value="ECO:0007669"/>
    <property type="project" value="UniProtKB-KW"/>
</dbReference>
<dbReference type="OMA" id="ISRYCYW"/>
<feature type="domain" description="AB hydrolase-1" evidence="2">
    <location>
        <begin position="310"/>
        <end position="444"/>
    </location>
</feature>
<dbReference type="HOGENOM" id="CLU_028296_1_0_1"/>
<feature type="transmembrane region" description="Helical" evidence="1">
    <location>
        <begin position="119"/>
        <end position="137"/>
    </location>
</feature>
<dbReference type="eggNOG" id="ENOG502QQW9">
    <property type="taxonomic scope" value="Eukaryota"/>
</dbReference>
<dbReference type="Pfam" id="PF10329">
    <property type="entry name" value="DUF2417"/>
    <property type="match status" value="1"/>
</dbReference>
<feature type="transmembrane region" description="Helical" evidence="1">
    <location>
        <begin position="204"/>
        <end position="226"/>
    </location>
</feature>
<proteinExistence type="predicted"/>
<dbReference type="RefSeq" id="XP_013020659.1">
    <property type="nucleotide sequence ID" value="XM_013165205.1"/>
</dbReference>
<keyword evidence="1" id="KW-1133">Transmembrane helix</keyword>